<reference evidence="3 4" key="1">
    <citation type="submission" date="2019-08" db="EMBL/GenBank/DDBJ databases">
        <authorList>
            <person name="Peeters C."/>
        </authorList>
    </citation>
    <scope>NUCLEOTIDE SEQUENCE [LARGE SCALE GENOMIC DNA]</scope>
    <source>
        <strain evidence="3 4">LMG 20602</strain>
    </source>
</reference>
<accession>A0ABY6VSL5</accession>
<keyword evidence="4" id="KW-1185">Reference proteome</keyword>
<feature type="signal peptide" evidence="2">
    <location>
        <begin position="1"/>
        <end position="24"/>
    </location>
</feature>
<gene>
    <name evidence="3" type="ORF">PCA20602_00827</name>
</gene>
<sequence>MRRHAASCGAAQIALMGRAAPLNAAAVETAATAVKAGARTAAKTEAMAGRRRQHKYRSGGQTGGTCHGSGREPALIHNSQSTSGC</sequence>
<dbReference type="EMBL" id="CABPRV010000002">
    <property type="protein sequence ID" value="VVD75451.1"/>
    <property type="molecule type" value="Genomic_DNA"/>
</dbReference>
<organism evidence="3 4">
    <name type="scientific">Pandoraea capi</name>
    <dbReference type="NCBI Taxonomy" id="2508286"/>
    <lineage>
        <taxon>Bacteria</taxon>
        <taxon>Pseudomonadati</taxon>
        <taxon>Pseudomonadota</taxon>
        <taxon>Betaproteobacteria</taxon>
        <taxon>Burkholderiales</taxon>
        <taxon>Burkholderiaceae</taxon>
        <taxon>Pandoraea</taxon>
    </lineage>
</organism>
<proteinExistence type="predicted"/>
<evidence type="ECO:0000313" key="3">
    <source>
        <dbReference type="EMBL" id="VVD75451.1"/>
    </source>
</evidence>
<evidence type="ECO:0000313" key="4">
    <source>
        <dbReference type="Proteomes" id="UP000366065"/>
    </source>
</evidence>
<evidence type="ECO:0000256" key="1">
    <source>
        <dbReference type="SAM" id="MobiDB-lite"/>
    </source>
</evidence>
<comment type="caution">
    <text evidence="3">The sequence shown here is derived from an EMBL/GenBank/DDBJ whole genome shotgun (WGS) entry which is preliminary data.</text>
</comment>
<keyword evidence="2" id="KW-0732">Signal</keyword>
<dbReference type="Proteomes" id="UP000366065">
    <property type="component" value="Unassembled WGS sequence"/>
</dbReference>
<feature type="chain" id="PRO_5046526244" evidence="2">
    <location>
        <begin position="25"/>
        <end position="85"/>
    </location>
</feature>
<name>A0ABY6VSL5_9BURK</name>
<protein>
    <submittedName>
        <fullName evidence="3">Uncharacterized protein</fullName>
    </submittedName>
</protein>
<evidence type="ECO:0000256" key="2">
    <source>
        <dbReference type="SAM" id="SignalP"/>
    </source>
</evidence>
<feature type="region of interest" description="Disordered" evidence="1">
    <location>
        <begin position="42"/>
        <end position="85"/>
    </location>
</feature>